<evidence type="ECO:0000313" key="14">
    <source>
        <dbReference type="Proteomes" id="UP000326464"/>
    </source>
</evidence>
<keyword evidence="8" id="KW-0902">Two-component regulatory system</keyword>
<feature type="domain" description="Histidine kinase/HSP90-like ATPase" evidence="10">
    <location>
        <begin position="307"/>
        <end position="399"/>
    </location>
</feature>
<keyword evidence="6 13" id="KW-0418">Kinase</keyword>
<keyword evidence="9" id="KW-1133">Transmembrane helix</keyword>
<dbReference type="Pfam" id="PF07730">
    <property type="entry name" value="HisKA_3"/>
    <property type="match status" value="1"/>
</dbReference>
<comment type="catalytic activity">
    <reaction evidence="1">
        <text>ATP + protein L-histidine = ADP + protein N-phospho-L-histidine.</text>
        <dbReference type="EC" id="2.7.13.3"/>
    </reaction>
</comment>
<evidence type="ECO:0000256" key="1">
    <source>
        <dbReference type="ARBA" id="ARBA00000085"/>
    </source>
</evidence>
<keyword evidence="3" id="KW-0597">Phosphoprotein</keyword>
<evidence type="ECO:0000256" key="8">
    <source>
        <dbReference type="ARBA" id="ARBA00023012"/>
    </source>
</evidence>
<dbReference type="AlphaFoldDB" id="A0A7X1NM32"/>
<dbReference type="GO" id="GO:0016020">
    <property type="term" value="C:membrane"/>
    <property type="evidence" value="ECO:0007669"/>
    <property type="project" value="InterPro"/>
</dbReference>
<dbReference type="Pfam" id="PF02518">
    <property type="entry name" value="HATPase_c"/>
    <property type="match status" value="1"/>
</dbReference>
<dbReference type="InterPro" id="IPR055558">
    <property type="entry name" value="DUF7134"/>
</dbReference>
<feature type="transmembrane region" description="Helical" evidence="9">
    <location>
        <begin position="105"/>
        <end position="125"/>
    </location>
</feature>
<evidence type="ECO:0000259" key="12">
    <source>
        <dbReference type="Pfam" id="PF23539"/>
    </source>
</evidence>
<dbReference type="PANTHER" id="PTHR24421:SF10">
    <property type="entry name" value="NITRATE_NITRITE SENSOR PROTEIN NARQ"/>
    <property type="match status" value="1"/>
</dbReference>
<dbReference type="EC" id="2.7.13.3" evidence="2"/>
<comment type="caution">
    <text evidence="13">The sequence shown here is derived from an EMBL/GenBank/DDBJ whole genome shotgun (WGS) entry which is preliminary data.</text>
</comment>
<protein>
    <recommendedName>
        <fullName evidence="2">histidine kinase</fullName>
        <ecNumber evidence="2">2.7.13.3</ecNumber>
    </recommendedName>
</protein>
<dbReference type="Gene3D" id="1.20.5.1930">
    <property type="match status" value="1"/>
</dbReference>
<feature type="domain" description="Signal transduction histidine kinase subgroup 3 dimerisation and phosphoacceptor" evidence="11">
    <location>
        <begin position="197"/>
        <end position="262"/>
    </location>
</feature>
<evidence type="ECO:0000256" key="5">
    <source>
        <dbReference type="ARBA" id="ARBA00022741"/>
    </source>
</evidence>
<keyword evidence="9" id="KW-0812">Transmembrane</keyword>
<evidence type="ECO:0000313" key="13">
    <source>
        <dbReference type="EMBL" id="MPY09352.1"/>
    </source>
</evidence>
<name>A0A7X1NM32_9MICC</name>
<evidence type="ECO:0000256" key="3">
    <source>
        <dbReference type="ARBA" id="ARBA00022553"/>
    </source>
</evidence>
<keyword evidence="14" id="KW-1185">Reference proteome</keyword>
<dbReference type="RefSeq" id="WP_152811696.1">
    <property type="nucleotide sequence ID" value="NZ_VJXX01000001.1"/>
</dbReference>
<gene>
    <name evidence="13" type="ORF">FNH21_01195</name>
</gene>
<dbReference type="InterPro" id="IPR036890">
    <property type="entry name" value="HATPase_C_sf"/>
</dbReference>
<feature type="transmembrane region" description="Helical" evidence="9">
    <location>
        <begin position="70"/>
        <end position="99"/>
    </location>
</feature>
<organism evidence="13 14">
    <name type="scientific">Arthrobacter bussei</name>
    <dbReference type="NCBI Taxonomy" id="2594179"/>
    <lineage>
        <taxon>Bacteria</taxon>
        <taxon>Bacillati</taxon>
        <taxon>Actinomycetota</taxon>
        <taxon>Actinomycetes</taxon>
        <taxon>Micrococcales</taxon>
        <taxon>Micrococcaceae</taxon>
        <taxon>Arthrobacter</taxon>
    </lineage>
</organism>
<dbReference type="PANTHER" id="PTHR24421">
    <property type="entry name" value="NITRATE/NITRITE SENSOR PROTEIN NARX-RELATED"/>
    <property type="match status" value="1"/>
</dbReference>
<evidence type="ECO:0000256" key="2">
    <source>
        <dbReference type="ARBA" id="ARBA00012438"/>
    </source>
</evidence>
<keyword evidence="5" id="KW-0547">Nucleotide-binding</keyword>
<evidence type="ECO:0000256" key="7">
    <source>
        <dbReference type="ARBA" id="ARBA00022840"/>
    </source>
</evidence>
<dbReference type="GO" id="GO:0046983">
    <property type="term" value="F:protein dimerization activity"/>
    <property type="evidence" value="ECO:0007669"/>
    <property type="project" value="InterPro"/>
</dbReference>
<dbReference type="SUPFAM" id="SSF55874">
    <property type="entry name" value="ATPase domain of HSP90 chaperone/DNA topoisomerase II/histidine kinase"/>
    <property type="match status" value="1"/>
</dbReference>
<evidence type="ECO:0000256" key="6">
    <source>
        <dbReference type="ARBA" id="ARBA00022777"/>
    </source>
</evidence>
<dbReference type="InterPro" id="IPR011712">
    <property type="entry name" value="Sig_transdc_His_kin_sub3_dim/P"/>
</dbReference>
<keyword evidence="4" id="KW-0808">Transferase</keyword>
<evidence type="ECO:0000256" key="9">
    <source>
        <dbReference type="SAM" id="Phobius"/>
    </source>
</evidence>
<accession>A0A7X1NM32</accession>
<feature type="transmembrane region" description="Helical" evidence="9">
    <location>
        <begin position="41"/>
        <end position="58"/>
    </location>
</feature>
<dbReference type="Proteomes" id="UP000326464">
    <property type="component" value="Unassembled WGS sequence"/>
</dbReference>
<evidence type="ECO:0000259" key="11">
    <source>
        <dbReference type="Pfam" id="PF07730"/>
    </source>
</evidence>
<dbReference type="InterPro" id="IPR003594">
    <property type="entry name" value="HATPase_dom"/>
</dbReference>
<dbReference type="OrthoDB" id="227596at2"/>
<sequence>MDIHLRLARWVRSHPGTIDAGLALAIFVGLVLPFAAGGVEGYGGIVVVSAALVVPLAWRRAFVVPSASVIAGVSVLQLVAGIEPVPAQFVILITLYTLAAHGPRWSSLAGLGVAVAGCAVGLVRFGDLLGVSGGSSVLTTVPLFLILLFFVESLVLLAWTTGDLARSRRLTFRALEDRTRRLEVERQQERDLAAADERTHIAREMHDIVAHSLSVIITQADGARYASAHAPELAVQTLGTIADTGRGSLREMRRLLGVLRGDESASTRPLPTLNDIDALIQSVRRAGVRVSCRRIGTPRRELPLGAELTAYRVVQEALTNVLKHAGADTSTEVALEYGPKGLTVTVDDDGRGAAADPGTAGAGQGITGMTERVRLYDGTVVAAPRTGGGYRVEAFIPYTQS</sequence>
<dbReference type="Pfam" id="PF23539">
    <property type="entry name" value="DUF7134"/>
    <property type="match status" value="1"/>
</dbReference>
<evidence type="ECO:0000256" key="4">
    <source>
        <dbReference type="ARBA" id="ARBA00022679"/>
    </source>
</evidence>
<evidence type="ECO:0000259" key="10">
    <source>
        <dbReference type="Pfam" id="PF02518"/>
    </source>
</evidence>
<proteinExistence type="predicted"/>
<feature type="transmembrane region" description="Helical" evidence="9">
    <location>
        <begin position="16"/>
        <end position="35"/>
    </location>
</feature>
<feature type="transmembrane region" description="Helical" evidence="9">
    <location>
        <begin position="137"/>
        <end position="159"/>
    </location>
</feature>
<keyword evidence="7" id="KW-0067">ATP-binding</keyword>
<dbReference type="Gene3D" id="3.30.565.10">
    <property type="entry name" value="Histidine kinase-like ATPase, C-terminal domain"/>
    <property type="match status" value="1"/>
</dbReference>
<dbReference type="EMBL" id="VJXX01000001">
    <property type="protein sequence ID" value="MPY09352.1"/>
    <property type="molecule type" value="Genomic_DNA"/>
</dbReference>
<feature type="domain" description="DUF7134" evidence="12">
    <location>
        <begin position="7"/>
        <end position="169"/>
    </location>
</feature>
<reference evidence="14" key="1">
    <citation type="submission" date="2019-07" db="EMBL/GenBank/DDBJ databases">
        <title>Arthrobacter KR32 sp. nov., isolated from mountain cheese made of cows milk.</title>
        <authorList>
            <person name="Flegler A."/>
        </authorList>
    </citation>
    <scope>NUCLEOTIDE SEQUENCE [LARGE SCALE GENOMIC DNA]</scope>
    <source>
        <strain evidence="14">KR32</strain>
    </source>
</reference>
<dbReference type="CDD" id="cd16917">
    <property type="entry name" value="HATPase_UhpB-NarQ-NarX-like"/>
    <property type="match status" value="1"/>
</dbReference>
<dbReference type="GO" id="GO:0005524">
    <property type="term" value="F:ATP binding"/>
    <property type="evidence" value="ECO:0007669"/>
    <property type="project" value="UniProtKB-KW"/>
</dbReference>
<keyword evidence="9" id="KW-0472">Membrane</keyword>
<dbReference type="InterPro" id="IPR050482">
    <property type="entry name" value="Sensor_HK_TwoCompSys"/>
</dbReference>
<dbReference type="GO" id="GO:0000155">
    <property type="term" value="F:phosphorelay sensor kinase activity"/>
    <property type="evidence" value="ECO:0007669"/>
    <property type="project" value="InterPro"/>
</dbReference>